<sequence>MFLASFSSLSSSAIGVLQSAQRTAHLHSTQHAATQGVSRLNTPPPLHSYFYSSSNRHVYTSRALYGLAFFLLTSTLACPSLCPPPVSLSSENPIQTSPIFPGVPDPSITSIHVPMTQACTQNSDPRVPACLLT</sequence>
<evidence type="ECO:0000313" key="1">
    <source>
        <dbReference type="EMBL" id="PSN66154.1"/>
    </source>
</evidence>
<proteinExistence type="predicted"/>
<name>A0A2T2NL40_CORCC</name>
<gene>
    <name evidence="1" type="ORF">BS50DRAFT_574620</name>
</gene>
<dbReference type="EMBL" id="KZ678136">
    <property type="protein sequence ID" value="PSN66154.1"/>
    <property type="molecule type" value="Genomic_DNA"/>
</dbReference>
<evidence type="ECO:0000313" key="2">
    <source>
        <dbReference type="Proteomes" id="UP000240883"/>
    </source>
</evidence>
<reference evidence="1 2" key="1">
    <citation type="journal article" date="2018" name="Front. Microbiol.">
        <title>Genome-Wide Analysis of Corynespora cassiicola Leaf Fall Disease Putative Effectors.</title>
        <authorList>
            <person name="Lopez D."/>
            <person name="Ribeiro S."/>
            <person name="Label P."/>
            <person name="Fumanal B."/>
            <person name="Venisse J.S."/>
            <person name="Kohler A."/>
            <person name="de Oliveira R.R."/>
            <person name="Labutti K."/>
            <person name="Lipzen A."/>
            <person name="Lail K."/>
            <person name="Bauer D."/>
            <person name="Ohm R.A."/>
            <person name="Barry K.W."/>
            <person name="Spatafora J."/>
            <person name="Grigoriev I.V."/>
            <person name="Martin F.M."/>
            <person name="Pujade-Renaud V."/>
        </authorList>
    </citation>
    <scope>NUCLEOTIDE SEQUENCE [LARGE SCALE GENOMIC DNA]</scope>
    <source>
        <strain evidence="1 2">Philippines</strain>
    </source>
</reference>
<keyword evidence="2" id="KW-1185">Reference proteome</keyword>
<accession>A0A2T2NL40</accession>
<protein>
    <submittedName>
        <fullName evidence="1">Uncharacterized protein</fullName>
    </submittedName>
</protein>
<organism evidence="1 2">
    <name type="scientific">Corynespora cassiicola Philippines</name>
    <dbReference type="NCBI Taxonomy" id="1448308"/>
    <lineage>
        <taxon>Eukaryota</taxon>
        <taxon>Fungi</taxon>
        <taxon>Dikarya</taxon>
        <taxon>Ascomycota</taxon>
        <taxon>Pezizomycotina</taxon>
        <taxon>Dothideomycetes</taxon>
        <taxon>Pleosporomycetidae</taxon>
        <taxon>Pleosporales</taxon>
        <taxon>Corynesporascaceae</taxon>
        <taxon>Corynespora</taxon>
    </lineage>
</organism>
<dbReference type="AlphaFoldDB" id="A0A2T2NL40"/>
<dbReference type="Proteomes" id="UP000240883">
    <property type="component" value="Unassembled WGS sequence"/>
</dbReference>